<comment type="caution">
    <text evidence="2">The sequence shown here is derived from an EMBL/GenBank/DDBJ whole genome shotgun (WGS) entry which is preliminary data.</text>
</comment>
<dbReference type="Proteomes" id="UP000621455">
    <property type="component" value="Unassembled WGS sequence"/>
</dbReference>
<evidence type="ECO:0000259" key="1">
    <source>
        <dbReference type="Pfam" id="PF07238"/>
    </source>
</evidence>
<organism evidence="2 3">
    <name type="scientific">Massilia frigida</name>
    <dbReference type="NCBI Taxonomy" id="2609281"/>
    <lineage>
        <taxon>Bacteria</taxon>
        <taxon>Pseudomonadati</taxon>
        <taxon>Pseudomonadota</taxon>
        <taxon>Betaproteobacteria</taxon>
        <taxon>Burkholderiales</taxon>
        <taxon>Oxalobacteraceae</taxon>
        <taxon>Telluria group</taxon>
        <taxon>Massilia</taxon>
    </lineage>
</organism>
<dbReference type="InterPro" id="IPR009875">
    <property type="entry name" value="PilZ_domain"/>
</dbReference>
<protein>
    <submittedName>
        <fullName evidence="2">PilZ domain-containing protein</fullName>
    </submittedName>
</protein>
<reference evidence="2 3" key="1">
    <citation type="submission" date="2019-10" db="EMBL/GenBank/DDBJ databases">
        <title>Taxonomy of Antarctic Massilia spp.: description of Massilia rubra sp. nov., Massilia aquatica sp. nov., Massilia mucilaginosa sp. nov., Massilia frigida sp. nov. isolated from streams, lakes and regoliths.</title>
        <authorList>
            <person name="Holochova P."/>
            <person name="Sedlacek I."/>
            <person name="Kralova S."/>
            <person name="Maslanova I."/>
            <person name="Busse H.-J."/>
            <person name="Stankova E."/>
            <person name="Vrbovska V."/>
            <person name="Kovarovic V."/>
            <person name="Bartak M."/>
            <person name="Svec P."/>
            <person name="Pantucek R."/>
        </authorList>
    </citation>
    <scope>NUCLEOTIDE SEQUENCE [LARGE SCALE GENOMIC DNA]</scope>
    <source>
        <strain evidence="2 3">CCM 8695</strain>
    </source>
</reference>
<evidence type="ECO:0000313" key="2">
    <source>
        <dbReference type="EMBL" id="NHZ79960.1"/>
    </source>
</evidence>
<dbReference type="SUPFAM" id="SSF141371">
    <property type="entry name" value="PilZ domain-like"/>
    <property type="match status" value="1"/>
</dbReference>
<proteinExistence type="predicted"/>
<sequence length="115" mass="12619">MYQACHGTNVFSEQRQSQRKILKVKAIVVVDGFSPVMVRTVDIGSSGMCVMSPDPVQVGAEALLRFDLVVDGSVTAIEVRSRASYCILSHGDFKVGFNFLNLSLSGMTQLVKFMR</sequence>
<dbReference type="Gene3D" id="2.40.10.220">
    <property type="entry name" value="predicted glycosyltransferase like domains"/>
    <property type="match status" value="1"/>
</dbReference>
<gene>
    <name evidence="2" type="ORF">F2P44_11825</name>
</gene>
<dbReference type="Pfam" id="PF07238">
    <property type="entry name" value="PilZ"/>
    <property type="match status" value="1"/>
</dbReference>
<name>A0ABX0NGW0_9BURK</name>
<feature type="domain" description="PilZ" evidence="1">
    <location>
        <begin position="13"/>
        <end position="114"/>
    </location>
</feature>
<accession>A0ABX0NGW0</accession>
<evidence type="ECO:0000313" key="3">
    <source>
        <dbReference type="Proteomes" id="UP000621455"/>
    </source>
</evidence>
<dbReference type="EMBL" id="WHJG01000009">
    <property type="protein sequence ID" value="NHZ79960.1"/>
    <property type="molecule type" value="Genomic_DNA"/>
</dbReference>
<keyword evidence="3" id="KW-1185">Reference proteome</keyword>